<evidence type="ECO:0000313" key="8">
    <source>
        <dbReference type="Proteomes" id="UP000694523"/>
    </source>
</evidence>
<organism evidence="7 8">
    <name type="scientific">Neogobius melanostomus</name>
    <name type="common">round goby</name>
    <dbReference type="NCBI Taxonomy" id="47308"/>
    <lineage>
        <taxon>Eukaryota</taxon>
        <taxon>Metazoa</taxon>
        <taxon>Chordata</taxon>
        <taxon>Craniata</taxon>
        <taxon>Vertebrata</taxon>
        <taxon>Euteleostomi</taxon>
        <taxon>Actinopterygii</taxon>
        <taxon>Neopterygii</taxon>
        <taxon>Teleostei</taxon>
        <taxon>Neoteleostei</taxon>
        <taxon>Acanthomorphata</taxon>
        <taxon>Gobiaria</taxon>
        <taxon>Gobiiformes</taxon>
        <taxon>Gobioidei</taxon>
        <taxon>Gobiidae</taxon>
        <taxon>Benthophilinae</taxon>
        <taxon>Neogobiini</taxon>
        <taxon>Neogobius</taxon>
    </lineage>
</organism>
<evidence type="ECO:0000256" key="1">
    <source>
        <dbReference type="ARBA" id="ARBA00001968"/>
    </source>
</evidence>
<keyword evidence="8" id="KW-1185">Reference proteome</keyword>
<keyword evidence="2" id="KW-0479">Metal-binding</keyword>
<feature type="compositionally biased region" description="Basic and acidic residues" evidence="4">
    <location>
        <begin position="185"/>
        <end position="197"/>
    </location>
</feature>
<evidence type="ECO:0000259" key="5">
    <source>
        <dbReference type="Pfam" id="PF13359"/>
    </source>
</evidence>
<proteinExistence type="predicted"/>
<feature type="coiled-coil region" evidence="3">
    <location>
        <begin position="207"/>
        <end position="241"/>
    </location>
</feature>
<reference evidence="7" key="2">
    <citation type="submission" date="2025-09" db="UniProtKB">
        <authorList>
            <consortium name="Ensembl"/>
        </authorList>
    </citation>
    <scope>IDENTIFICATION</scope>
</reference>
<evidence type="ECO:0000256" key="2">
    <source>
        <dbReference type="ARBA" id="ARBA00022723"/>
    </source>
</evidence>
<sequence>MYLYVSNKDSYCCTKEAPVLRCQSLMEESAGGREETEGEAMLWSLQEAVERQTLQIGASACGATAVVDVLKALGMEAAPEEVDRCVQTSLRRNEAPLPDYLLSRSQAGKKSENPLSPDYVPSIFKHVPSPIKKRGNLLVDRFNRRQALKRRRLQREIPAAGSSFITNSTRPENAPDPSAGPSIRDYTEQENDSHSLDDSDIGPTCENDKCKTQINSLKLEVQALRAENQLLKENISKTELTESALQNNDKRVLLLTGLPTFSILMALFNVVSPHLKMKSAFTLFQQFVLTLIKLRMNLSFDFLAFYFGVDSTTVSKVFKHCISVMYCRLVPSLIVWPDREILRKTLPNAFRNKHFEKTICIIDCFEIFMENPGNLLASAQCYSTYKSHHTMKYLIGISPQGSICFISNGWGGRTSDKFITENSNFLSHLLPGDLVLADRGFNVKQSIQAFQADLKIPAFTRGKKQLDPFDLESTRSLVSLRIHIERVIGVVRQKYTLLQSTVPITFTDIDEENDVMYLDKIVKISCALTNACGSVVSAL</sequence>
<evidence type="ECO:0000259" key="6">
    <source>
        <dbReference type="Pfam" id="PF13613"/>
    </source>
</evidence>
<keyword evidence="3" id="KW-0175">Coiled coil</keyword>
<feature type="region of interest" description="Disordered" evidence="4">
    <location>
        <begin position="159"/>
        <end position="207"/>
    </location>
</feature>
<protein>
    <recommendedName>
        <fullName evidence="9">DDE Tnp4 domain-containing protein</fullName>
    </recommendedName>
</protein>
<dbReference type="Proteomes" id="UP000694523">
    <property type="component" value="Unplaced"/>
</dbReference>
<dbReference type="AlphaFoldDB" id="A0A8C6WRB4"/>
<dbReference type="Pfam" id="PF13613">
    <property type="entry name" value="HTH_Tnp_4"/>
    <property type="match status" value="1"/>
</dbReference>
<dbReference type="PANTHER" id="PTHR23080">
    <property type="entry name" value="THAP DOMAIN PROTEIN"/>
    <property type="match status" value="1"/>
</dbReference>
<evidence type="ECO:0000313" key="7">
    <source>
        <dbReference type="Ensembl" id="ENSNMLP00000026174.1"/>
    </source>
</evidence>
<accession>A0A8C6WRB4</accession>
<feature type="domain" description="DDE Tnp4" evidence="5">
    <location>
        <begin position="362"/>
        <end position="530"/>
    </location>
</feature>
<evidence type="ECO:0000256" key="4">
    <source>
        <dbReference type="SAM" id="MobiDB-lite"/>
    </source>
</evidence>
<dbReference type="PANTHER" id="PTHR23080:SF144">
    <property type="entry name" value="SPINDLE AND KINETOCHORE ASSOCIATED COMPLEX SUBUNIT 3"/>
    <property type="match status" value="1"/>
</dbReference>
<evidence type="ECO:0000256" key="3">
    <source>
        <dbReference type="SAM" id="Coils"/>
    </source>
</evidence>
<comment type="cofactor">
    <cofactor evidence="1">
        <name>a divalent metal cation</name>
        <dbReference type="ChEBI" id="CHEBI:60240"/>
    </cofactor>
</comment>
<reference evidence="7" key="1">
    <citation type="submission" date="2025-08" db="UniProtKB">
        <authorList>
            <consortium name="Ensembl"/>
        </authorList>
    </citation>
    <scope>IDENTIFICATION</scope>
</reference>
<dbReference type="InterPro" id="IPR027806">
    <property type="entry name" value="HARBI1_dom"/>
</dbReference>
<feature type="domain" description="Transposase Helix-turn-helix" evidence="6">
    <location>
        <begin position="282"/>
        <end position="330"/>
    </location>
</feature>
<name>A0A8C6WRB4_9GOBI</name>
<dbReference type="Ensembl" id="ENSNMLT00000029243.1">
    <property type="protein sequence ID" value="ENSNMLP00000026174.1"/>
    <property type="gene ID" value="ENSNMLG00000016682.1"/>
</dbReference>
<evidence type="ECO:0008006" key="9">
    <source>
        <dbReference type="Google" id="ProtNLM"/>
    </source>
</evidence>
<dbReference type="GO" id="GO:0046872">
    <property type="term" value="F:metal ion binding"/>
    <property type="evidence" value="ECO:0007669"/>
    <property type="project" value="UniProtKB-KW"/>
</dbReference>
<dbReference type="Pfam" id="PF13359">
    <property type="entry name" value="DDE_Tnp_4"/>
    <property type="match status" value="1"/>
</dbReference>
<dbReference type="InterPro" id="IPR027805">
    <property type="entry name" value="Transposase_HTH_dom"/>
</dbReference>